<feature type="region of interest" description="Disordered" evidence="1">
    <location>
        <begin position="76"/>
        <end position="105"/>
    </location>
</feature>
<sequence>MTTKKIEDEVKKTATKKTASTKVSEKKTVAKKATAAADATASAATKQVAKKATAEKKQAAEKKVIAKKPSATVEKVAAKTAPAKKTVKAKAEKTEKPATKTATKTAKVSAKTEKSVAAAKKVVKAATKAKKVDIEVVETPKAKAAKASAPEALPQSFDAEYLVLMQKDPNWMQAFWEVSEERIKAAKKGKGKLVLRLFDISNDLTVKRNKKLKFHDIEVPADARSWYVENKATQNCAAALGVVAAGKFEPLVEAGPMQTFTLEGSEVNTDNVFVRASLGGATLGGFGSSGLSSMSAKNWLESLSSSSGSMFSGALSSAALKSNKLELPKDSVNYGKDFFLWVKTRLIVYGGTRPDAHLQVRGEPFPLNPDGTFSFEEDLPDVTKIIPVFATDKDGDFPTTIVPIVVKRTE</sequence>
<dbReference type="InterPro" id="IPR032585">
    <property type="entry name" value="DUF4912"/>
</dbReference>
<feature type="compositionally biased region" description="Basic and acidic residues" evidence="1">
    <location>
        <begin position="1"/>
        <end position="12"/>
    </location>
</feature>
<gene>
    <name evidence="2" type="ORF">SAMN05661053_2925</name>
</gene>
<dbReference type="AlphaFoldDB" id="A0A380S8C8"/>
<protein>
    <recommendedName>
        <fullName evidence="4">DUF4912 domain-containing protein</fullName>
    </recommendedName>
</protein>
<evidence type="ECO:0000313" key="3">
    <source>
        <dbReference type="Proteomes" id="UP000255423"/>
    </source>
</evidence>
<dbReference type="Proteomes" id="UP000255423">
    <property type="component" value="Unassembled WGS sequence"/>
</dbReference>
<evidence type="ECO:0008006" key="4">
    <source>
        <dbReference type="Google" id="ProtNLM"/>
    </source>
</evidence>
<organism evidence="2 3">
    <name type="scientific">Fibrobacter succinogenes</name>
    <name type="common">Bacteroides succinogenes</name>
    <dbReference type="NCBI Taxonomy" id="833"/>
    <lineage>
        <taxon>Bacteria</taxon>
        <taxon>Pseudomonadati</taxon>
        <taxon>Fibrobacterota</taxon>
        <taxon>Fibrobacteria</taxon>
        <taxon>Fibrobacterales</taxon>
        <taxon>Fibrobacteraceae</taxon>
        <taxon>Fibrobacter</taxon>
    </lineage>
</organism>
<dbReference type="RefSeq" id="WP_109573689.1">
    <property type="nucleotide sequence ID" value="NZ_UHJL01000006.1"/>
</dbReference>
<accession>A0A380S8C8</accession>
<dbReference type="EMBL" id="UHJL01000006">
    <property type="protein sequence ID" value="SUQ26119.1"/>
    <property type="molecule type" value="Genomic_DNA"/>
</dbReference>
<feature type="compositionally biased region" description="Basic and acidic residues" evidence="1">
    <location>
        <begin position="89"/>
        <end position="98"/>
    </location>
</feature>
<dbReference type="Pfam" id="PF16258">
    <property type="entry name" value="DUF4912"/>
    <property type="match status" value="1"/>
</dbReference>
<proteinExistence type="predicted"/>
<evidence type="ECO:0000313" key="2">
    <source>
        <dbReference type="EMBL" id="SUQ26119.1"/>
    </source>
</evidence>
<feature type="region of interest" description="Disordered" evidence="1">
    <location>
        <begin position="1"/>
        <end position="28"/>
    </location>
</feature>
<evidence type="ECO:0000256" key="1">
    <source>
        <dbReference type="SAM" id="MobiDB-lite"/>
    </source>
</evidence>
<reference evidence="2 3" key="1">
    <citation type="submission" date="2017-08" db="EMBL/GenBank/DDBJ databases">
        <authorList>
            <person name="de Groot N.N."/>
        </authorList>
    </citation>
    <scope>NUCLEOTIDE SEQUENCE [LARGE SCALE GENOMIC DNA]</scope>
    <source>
        <strain evidence="2 3">HM2</strain>
    </source>
</reference>
<name>A0A380S8C8_FIBSU</name>